<accession>A0A2V3PLE3</accession>
<dbReference type="AlphaFoldDB" id="A0A2V3PLE3"/>
<dbReference type="PANTHER" id="PTHR43053">
    <property type="entry name" value="GLYCOSIDASE FAMILY 31"/>
    <property type="match status" value="1"/>
</dbReference>
<evidence type="ECO:0000259" key="9">
    <source>
        <dbReference type="Pfam" id="PF16874"/>
    </source>
</evidence>
<evidence type="ECO:0000256" key="8">
    <source>
        <dbReference type="SAM" id="SignalP"/>
    </source>
</evidence>
<organism evidence="11 12">
    <name type="scientific">Dysgonomonas alginatilytica</name>
    <dbReference type="NCBI Taxonomy" id="1605892"/>
    <lineage>
        <taxon>Bacteria</taxon>
        <taxon>Pseudomonadati</taxon>
        <taxon>Bacteroidota</taxon>
        <taxon>Bacteroidia</taxon>
        <taxon>Bacteroidales</taxon>
        <taxon>Dysgonomonadaceae</taxon>
        <taxon>Dysgonomonas</taxon>
    </lineage>
</organism>
<evidence type="ECO:0000256" key="2">
    <source>
        <dbReference type="ARBA" id="ARBA00012755"/>
    </source>
</evidence>
<feature type="active site" description="Nucleophile" evidence="6">
    <location>
        <position position="472"/>
    </location>
</feature>
<evidence type="ECO:0000256" key="5">
    <source>
        <dbReference type="PIRNR" id="PIRNR005536"/>
    </source>
</evidence>
<dbReference type="Gene3D" id="3.20.20.70">
    <property type="entry name" value="Aldolase class I"/>
    <property type="match status" value="1"/>
</dbReference>
<feature type="binding site" evidence="7">
    <location>
        <position position="542"/>
    </location>
    <ligand>
        <name>substrate</name>
    </ligand>
</feature>
<feature type="binding site" evidence="7">
    <location>
        <begin position="470"/>
        <end position="474"/>
    </location>
    <ligand>
        <name>substrate</name>
    </ligand>
</feature>
<evidence type="ECO:0000256" key="4">
    <source>
        <dbReference type="ARBA" id="ARBA00023295"/>
    </source>
</evidence>
<dbReference type="GO" id="GO:0004557">
    <property type="term" value="F:alpha-galactosidase activity"/>
    <property type="evidence" value="ECO:0007669"/>
    <property type="project" value="UniProtKB-UniRule"/>
</dbReference>
<dbReference type="SUPFAM" id="SSF51445">
    <property type="entry name" value="(Trans)glycosidases"/>
    <property type="match status" value="1"/>
</dbReference>
<keyword evidence="3 5" id="KW-0378">Hydrolase</keyword>
<dbReference type="PROSITE" id="PS00512">
    <property type="entry name" value="ALPHA_GALACTOSIDASE"/>
    <property type="match status" value="1"/>
</dbReference>
<gene>
    <name evidence="11" type="ORF">CLV62_12352</name>
</gene>
<dbReference type="Proteomes" id="UP000247973">
    <property type="component" value="Unassembled WGS sequence"/>
</dbReference>
<feature type="domain" description="Glycosyl hydrolase family 36 N-terminal" evidence="10">
    <location>
        <begin position="45"/>
        <end position="273"/>
    </location>
</feature>
<dbReference type="CDD" id="cd14791">
    <property type="entry name" value="GH36"/>
    <property type="match status" value="1"/>
</dbReference>
<dbReference type="InterPro" id="IPR013785">
    <property type="entry name" value="Aldolase_TIM"/>
</dbReference>
<dbReference type="InterPro" id="IPR017853">
    <property type="entry name" value="GH"/>
</dbReference>
<dbReference type="InterPro" id="IPR002252">
    <property type="entry name" value="Glyco_hydro_36"/>
</dbReference>
<evidence type="ECO:0000256" key="7">
    <source>
        <dbReference type="PIRSR" id="PIRSR005536-2"/>
    </source>
</evidence>
<comment type="caution">
    <text evidence="11">The sequence shown here is derived from an EMBL/GenBank/DDBJ whole genome shotgun (WGS) entry which is preliminary data.</text>
</comment>
<keyword evidence="12" id="KW-1185">Reference proteome</keyword>
<feature type="active site" description="Proton donor" evidence="6">
    <location>
        <position position="542"/>
    </location>
</feature>
<dbReference type="EMBL" id="QICL01000023">
    <property type="protein sequence ID" value="PXV62009.1"/>
    <property type="molecule type" value="Genomic_DNA"/>
</dbReference>
<feature type="domain" description="Glycosyl hydrolase family 36 C-terminal" evidence="9">
    <location>
        <begin position="643"/>
        <end position="730"/>
    </location>
</feature>
<evidence type="ECO:0000259" key="10">
    <source>
        <dbReference type="Pfam" id="PF16875"/>
    </source>
</evidence>
<evidence type="ECO:0000256" key="1">
    <source>
        <dbReference type="ARBA" id="ARBA00001255"/>
    </source>
</evidence>
<feature type="chain" id="PRO_5015927975" description="Alpha-galactosidase" evidence="8">
    <location>
        <begin position="21"/>
        <end position="734"/>
    </location>
</feature>
<dbReference type="RefSeq" id="WP_110311722.1">
    <property type="nucleotide sequence ID" value="NZ_QICL01000023.1"/>
</dbReference>
<dbReference type="Gene3D" id="2.60.40.1180">
    <property type="entry name" value="Golgi alpha-mannosidase II"/>
    <property type="match status" value="1"/>
</dbReference>
<protein>
    <recommendedName>
        <fullName evidence="2 5">Alpha-galactosidase</fullName>
        <ecNumber evidence="2 5">3.2.1.22</ecNumber>
    </recommendedName>
</protein>
<dbReference type="OrthoDB" id="9758822at2"/>
<dbReference type="Pfam" id="PF02065">
    <property type="entry name" value="Melibiase"/>
    <property type="match status" value="1"/>
</dbReference>
<dbReference type="Pfam" id="PF16874">
    <property type="entry name" value="Glyco_hydro_36C"/>
    <property type="match status" value="1"/>
</dbReference>
<keyword evidence="8" id="KW-0732">Signal</keyword>
<dbReference type="InterPro" id="IPR031704">
    <property type="entry name" value="Glyco_hydro_36_N"/>
</dbReference>
<dbReference type="PRINTS" id="PR00743">
    <property type="entry name" value="GLHYDRLASE36"/>
</dbReference>
<dbReference type="GO" id="GO:0016052">
    <property type="term" value="P:carbohydrate catabolic process"/>
    <property type="evidence" value="ECO:0007669"/>
    <property type="project" value="InterPro"/>
</dbReference>
<dbReference type="InterPro" id="IPR038417">
    <property type="entry name" value="Alpga-gal_N_sf"/>
</dbReference>
<dbReference type="FunFam" id="3.20.20.70:FF:000118">
    <property type="entry name" value="Alpha-galactosidase"/>
    <property type="match status" value="1"/>
</dbReference>
<dbReference type="InterPro" id="IPR000111">
    <property type="entry name" value="Glyco_hydro_27/36_CS"/>
</dbReference>
<dbReference type="EC" id="3.2.1.22" evidence="2 5"/>
<comment type="similarity">
    <text evidence="5">Belongs to the glycosyl hydrolase.</text>
</comment>
<dbReference type="Gene3D" id="2.70.98.60">
    <property type="entry name" value="alpha-galactosidase from lactobacil brevis"/>
    <property type="match status" value="1"/>
</dbReference>
<evidence type="ECO:0000313" key="12">
    <source>
        <dbReference type="Proteomes" id="UP000247973"/>
    </source>
</evidence>
<feature type="binding site" evidence="7">
    <location>
        <position position="520"/>
    </location>
    <ligand>
        <name>substrate</name>
    </ligand>
</feature>
<feature type="binding site" evidence="7">
    <location>
        <begin position="356"/>
        <end position="357"/>
    </location>
    <ligand>
        <name>substrate</name>
    </ligand>
</feature>
<proteinExistence type="inferred from homology"/>
<dbReference type="InterPro" id="IPR031705">
    <property type="entry name" value="Glyco_hydro_36_C"/>
</dbReference>
<evidence type="ECO:0000256" key="6">
    <source>
        <dbReference type="PIRSR" id="PIRSR005536-1"/>
    </source>
</evidence>
<feature type="binding site" evidence="7">
    <location>
        <position position="436"/>
    </location>
    <ligand>
        <name>substrate</name>
    </ligand>
</feature>
<dbReference type="InterPro" id="IPR013780">
    <property type="entry name" value="Glyco_hydro_b"/>
</dbReference>
<keyword evidence="4 5" id="KW-0326">Glycosidase</keyword>
<feature type="binding site" evidence="7">
    <location>
        <position position="189"/>
    </location>
    <ligand>
        <name>substrate</name>
    </ligand>
</feature>
<reference evidence="11 12" key="1">
    <citation type="submission" date="2018-03" db="EMBL/GenBank/DDBJ databases">
        <title>Genomic Encyclopedia of Archaeal and Bacterial Type Strains, Phase II (KMG-II): from individual species to whole genera.</title>
        <authorList>
            <person name="Goeker M."/>
        </authorList>
    </citation>
    <scope>NUCLEOTIDE SEQUENCE [LARGE SCALE GENOMIC DNA]</scope>
    <source>
        <strain evidence="11 12">DSM 100214</strain>
    </source>
</reference>
<dbReference type="InterPro" id="IPR050985">
    <property type="entry name" value="Alpha-glycosidase_related"/>
</dbReference>
<evidence type="ECO:0000256" key="3">
    <source>
        <dbReference type="ARBA" id="ARBA00022801"/>
    </source>
</evidence>
<name>A0A2V3PLE3_9BACT</name>
<feature type="signal peptide" evidence="8">
    <location>
        <begin position="1"/>
        <end position="20"/>
    </location>
</feature>
<sequence length="734" mass="83237">MKISLITAFLFFLVSANVFSQKKVIIEVSTNDQSMVFSAAPNDKVIFMYWGEKINDASSFLNKRFKGQPDTDQDFAPQLYPAYGGRYYLNPALKLTHDDGVLTTELVYAGSTKKVLDANRTETVISLKDKLYPIFVDIHFVTYAKENIISQSVTISHKEKGNIKLENIASSYIPLHAESYYLTHFHGTWAAEMQMEEERLTHGVKVIESKKGVRATQAENPSFILSVNGPSYENSGEVYAGSLAWSGNYKLSFEMDETGTLNIISGLNPFAATQILKPQQEFKTPEMILAYSANGKGQISRNYHDWSRKYALAHGDIARPVILNSWEGAYFNFDEATITNMIDDAAKFGVEMFVLDDGWFGNKFPRNGDNAGLGDWQVNKTKLPRGINYLADYAVSKGVKFGIWIEPEMVNPDSELAHKHPEWIVKSGKRDILPMRNQWLLDLSNPKVQDFVYNTFDEVVSMSPNISYIKWDANRHVDNVGSEYLSKDEQTHFWYEYVKGLYSVYERIRAKYPNIEIQLCSSGGGRVEFGALKYHDEFWASDNTNALDRIYIQYGTNLFFPSIATASHVSTSPNHQTGMMIPLKFRFDVAMSGRLGMELQPKDITGDEYVFAKKAIESYKQVRPIIHFGDLYRLVSPYDGNSWASHMYVSKDKKQSVLFAYSLKYHGRTTFFETKLNGLDPNKNYMITELNMTSDHSSFSGNGQVFSGDYLMKAGIILNIGNPFDSTVLLISEQ</sequence>
<evidence type="ECO:0000313" key="11">
    <source>
        <dbReference type="EMBL" id="PXV62009.1"/>
    </source>
</evidence>
<comment type="catalytic activity">
    <reaction evidence="1 5">
        <text>Hydrolysis of terminal, non-reducing alpha-D-galactose residues in alpha-D-galactosides, including galactose oligosaccharides, galactomannans and galactolipids.</text>
        <dbReference type="EC" id="3.2.1.22"/>
    </reaction>
</comment>
<dbReference type="PIRSF" id="PIRSF005536">
    <property type="entry name" value="Agal"/>
    <property type="match status" value="1"/>
</dbReference>
<dbReference type="Pfam" id="PF16875">
    <property type="entry name" value="Glyco_hydro_36N"/>
    <property type="match status" value="1"/>
</dbReference>
<dbReference type="PANTHER" id="PTHR43053:SF3">
    <property type="entry name" value="ALPHA-GALACTOSIDASE C-RELATED"/>
    <property type="match status" value="1"/>
</dbReference>